<comment type="caution">
    <text evidence="1">The sequence shown here is derived from an EMBL/GenBank/DDBJ whole genome shotgun (WGS) entry which is preliminary data.</text>
</comment>
<dbReference type="Proteomes" id="UP000093355">
    <property type="component" value="Unassembled WGS sequence"/>
</dbReference>
<organism evidence="1 2">
    <name type="scientific">Microbacterium sediminis</name>
    <dbReference type="NCBI Taxonomy" id="904291"/>
    <lineage>
        <taxon>Bacteria</taxon>
        <taxon>Bacillati</taxon>
        <taxon>Actinomycetota</taxon>
        <taxon>Actinomycetes</taxon>
        <taxon>Micrococcales</taxon>
        <taxon>Microbacteriaceae</taxon>
        <taxon>Microbacterium</taxon>
    </lineage>
</organism>
<proteinExistence type="predicted"/>
<dbReference type="STRING" id="904291.A7J15_10720"/>
<gene>
    <name evidence="1" type="ORF">A7J15_10720</name>
</gene>
<dbReference type="EMBL" id="LXMD01000029">
    <property type="protein sequence ID" value="OCG72755.1"/>
    <property type="molecule type" value="Genomic_DNA"/>
</dbReference>
<reference evidence="1 2" key="1">
    <citation type="submission" date="2016-05" db="EMBL/GenBank/DDBJ databases">
        <authorList>
            <person name="Lavstsen T."/>
            <person name="Jespersen J.S."/>
        </authorList>
    </citation>
    <scope>NUCLEOTIDE SEQUENCE [LARGE SCALE GENOMIC DNA]</scope>
    <source>
        <strain evidence="1 2">YLB-01</strain>
    </source>
</reference>
<keyword evidence="2" id="KW-1185">Reference proteome</keyword>
<name>A0A1B9N825_9MICO</name>
<evidence type="ECO:0000313" key="2">
    <source>
        <dbReference type="Proteomes" id="UP000093355"/>
    </source>
</evidence>
<accession>A0A1B9N825</accession>
<dbReference type="AlphaFoldDB" id="A0A1B9N825"/>
<sequence>MRLEHGAAIDRRIPSFLLDSWISRAGFAVATAFGIAWGGLWSTGEVERHGELLVFRRMPRWTHGRGGTCVGRCYLTFREGEPPEVLAHELVHVRQWRRYGLLLPILYLLAGRDPLRNRFEIEAGLEDGGYVRPERTARPRQSASRR</sequence>
<evidence type="ECO:0000313" key="1">
    <source>
        <dbReference type="EMBL" id="OCG72755.1"/>
    </source>
</evidence>
<dbReference type="OrthoDB" id="5191158at2"/>
<protein>
    <submittedName>
        <fullName evidence="1">Fe-S oxidoreductase</fullName>
    </submittedName>
</protein>